<proteinExistence type="predicted"/>
<dbReference type="AlphaFoldDB" id="A0A645G034"/>
<sequence>MVADIRSVAAGSNHMRFVFREDQMIQSFDDPIVGGCGKAENLFDRKKGDQGTEGG</sequence>
<name>A0A645G034_9ZZZZ</name>
<comment type="caution">
    <text evidence="1">The sequence shown here is derived from an EMBL/GenBank/DDBJ whole genome shotgun (WGS) entry which is preliminary data.</text>
</comment>
<accession>A0A645G034</accession>
<gene>
    <name evidence="1" type="ORF">SDC9_167548</name>
</gene>
<dbReference type="EMBL" id="VSSQ01067861">
    <property type="protein sequence ID" value="MPN20171.1"/>
    <property type="molecule type" value="Genomic_DNA"/>
</dbReference>
<evidence type="ECO:0000313" key="1">
    <source>
        <dbReference type="EMBL" id="MPN20171.1"/>
    </source>
</evidence>
<protein>
    <submittedName>
        <fullName evidence="1">Uncharacterized protein</fullName>
    </submittedName>
</protein>
<organism evidence="1">
    <name type="scientific">bioreactor metagenome</name>
    <dbReference type="NCBI Taxonomy" id="1076179"/>
    <lineage>
        <taxon>unclassified sequences</taxon>
        <taxon>metagenomes</taxon>
        <taxon>ecological metagenomes</taxon>
    </lineage>
</organism>
<reference evidence="1" key="1">
    <citation type="submission" date="2019-08" db="EMBL/GenBank/DDBJ databases">
        <authorList>
            <person name="Kucharzyk K."/>
            <person name="Murdoch R.W."/>
            <person name="Higgins S."/>
            <person name="Loffler F."/>
        </authorList>
    </citation>
    <scope>NUCLEOTIDE SEQUENCE</scope>
</reference>